<sequence>MSYAYSTYTAFKRRIFPQAFDTDDGHPAAIGKSRLLRLPTELRLKICSYMTIVPAKIDWEWKGAFFSCTQLHKGMLDQLSPALEMERFLRTEVKLPRHIEQPHRISPGLPHPFFCWVRSVTIDIALSEEWSEIMRQLYPLYLDELHIVLRYRKGLREHRITLPWGDLKSTAPPLLMPRKPCKVELVVNCKKITVSLHPLNKAKRAMYKETSFEVTLPETDITFLFTIVENKREKQVERSYTFKNRFRLPVKEKVSPPSTRWDNLYGLLRRFW</sequence>
<proteinExistence type="predicted"/>
<dbReference type="Proteomes" id="UP000193240">
    <property type="component" value="Unassembled WGS sequence"/>
</dbReference>
<gene>
    <name evidence="1" type="ORF">B5807_08979</name>
</gene>
<keyword evidence="2" id="KW-1185">Reference proteome</keyword>
<protein>
    <submittedName>
        <fullName evidence="1">Uncharacterized protein</fullName>
    </submittedName>
</protein>
<dbReference type="InParanoid" id="A0A1Y2LUC5"/>
<reference evidence="1 2" key="1">
    <citation type="journal article" date="2017" name="Genome Announc.">
        <title>Genome sequence of the saprophytic ascomycete Epicoccum nigrum ICMP 19927 strain isolated from New Zealand.</title>
        <authorList>
            <person name="Fokin M."/>
            <person name="Fleetwood D."/>
            <person name="Weir B.S."/>
            <person name="Villas-Boas S.G."/>
        </authorList>
    </citation>
    <scope>NUCLEOTIDE SEQUENCE [LARGE SCALE GENOMIC DNA]</scope>
    <source>
        <strain evidence="1 2">ICMP 19927</strain>
    </source>
</reference>
<dbReference type="AlphaFoldDB" id="A0A1Y2LUC5"/>
<name>A0A1Y2LUC5_EPING</name>
<dbReference type="EMBL" id="KZ107850">
    <property type="protein sequence ID" value="OSS46827.1"/>
    <property type="molecule type" value="Genomic_DNA"/>
</dbReference>
<evidence type="ECO:0000313" key="1">
    <source>
        <dbReference type="EMBL" id="OSS46827.1"/>
    </source>
</evidence>
<accession>A0A1Y2LUC5</accession>
<organism evidence="1 2">
    <name type="scientific">Epicoccum nigrum</name>
    <name type="common">Soil fungus</name>
    <name type="synonym">Epicoccum purpurascens</name>
    <dbReference type="NCBI Taxonomy" id="105696"/>
    <lineage>
        <taxon>Eukaryota</taxon>
        <taxon>Fungi</taxon>
        <taxon>Dikarya</taxon>
        <taxon>Ascomycota</taxon>
        <taxon>Pezizomycotina</taxon>
        <taxon>Dothideomycetes</taxon>
        <taxon>Pleosporomycetidae</taxon>
        <taxon>Pleosporales</taxon>
        <taxon>Pleosporineae</taxon>
        <taxon>Didymellaceae</taxon>
        <taxon>Epicoccum</taxon>
    </lineage>
</organism>
<evidence type="ECO:0000313" key="2">
    <source>
        <dbReference type="Proteomes" id="UP000193240"/>
    </source>
</evidence>